<evidence type="ECO:0000313" key="2">
    <source>
        <dbReference type="RefSeq" id="XP_075106777.1"/>
    </source>
</evidence>
<evidence type="ECO:0000313" key="1">
    <source>
        <dbReference type="Proteomes" id="UP000790787"/>
    </source>
</evidence>
<dbReference type="Proteomes" id="UP000790787">
    <property type="component" value="Chromosome 4"/>
</dbReference>
<accession>A0AC58UBA0</accession>
<organism evidence="1 2">
    <name type="scientific">Nicotiana tabacum</name>
    <name type="common">Common tobacco</name>
    <dbReference type="NCBI Taxonomy" id="4097"/>
    <lineage>
        <taxon>Eukaryota</taxon>
        <taxon>Viridiplantae</taxon>
        <taxon>Streptophyta</taxon>
        <taxon>Embryophyta</taxon>
        <taxon>Tracheophyta</taxon>
        <taxon>Spermatophyta</taxon>
        <taxon>Magnoliopsida</taxon>
        <taxon>eudicotyledons</taxon>
        <taxon>Gunneridae</taxon>
        <taxon>Pentapetalae</taxon>
        <taxon>asterids</taxon>
        <taxon>lamiids</taxon>
        <taxon>Solanales</taxon>
        <taxon>Solanaceae</taxon>
        <taxon>Nicotianoideae</taxon>
        <taxon>Nicotianeae</taxon>
        <taxon>Nicotiana</taxon>
    </lineage>
</organism>
<protein>
    <submittedName>
        <fullName evidence="2">Uncharacterized protein LOC142179799</fullName>
    </submittedName>
</protein>
<dbReference type="RefSeq" id="XP_075106777.1">
    <property type="nucleotide sequence ID" value="XM_075250676.1"/>
</dbReference>
<proteinExistence type="predicted"/>
<gene>
    <name evidence="2" type="primary">LOC142179799</name>
</gene>
<keyword evidence="1" id="KW-1185">Reference proteome</keyword>
<reference evidence="2" key="2">
    <citation type="submission" date="2025-08" db="UniProtKB">
        <authorList>
            <consortium name="RefSeq"/>
        </authorList>
    </citation>
    <scope>IDENTIFICATION</scope>
    <source>
        <tissue evidence="2">Leaf</tissue>
    </source>
</reference>
<name>A0AC58UBA0_TOBAC</name>
<sequence length="289" mass="33420">MGDKPVERDKINPQTNIVQDNFADKLDTTFDYKNEVWSEYNILRSYPKKNGFTGQLHGWWDNYLTADERKMVINAIATDEGVDNLGMALVKNREDTVYTLVLTILEYFNESDYYYSESESEIEVDLLDLYDSDKNIDNTCTACREKPIKIDSQHDMFLGMMQIVTAHRCIDSKGFTATYKDKKISYIFVTDLEKIKLISENIAIDICAEHPSAFLNRKKHIVSLPYEANFSEDDIPTKSRPCQMNAELVEFCKKEIDNLLQKGWNPHGAELEVEEGEDHPHIPKEGHRL</sequence>
<reference evidence="1" key="1">
    <citation type="journal article" date="2014" name="Nat. Commun.">
        <title>The tobacco genome sequence and its comparison with those of tomato and potato.</title>
        <authorList>
            <person name="Sierro N."/>
            <person name="Battey J.N."/>
            <person name="Ouadi S."/>
            <person name="Bakaher N."/>
            <person name="Bovet L."/>
            <person name="Willig A."/>
            <person name="Goepfert S."/>
            <person name="Peitsch M.C."/>
            <person name="Ivanov N.V."/>
        </authorList>
    </citation>
    <scope>NUCLEOTIDE SEQUENCE [LARGE SCALE GENOMIC DNA]</scope>
</reference>